<dbReference type="SMART" id="SM01130">
    <property type="entry name" value="DHDPS"/>
    <property type="match status" value="1"/>
</dbReference>
<dbReference type="GO" id="GO:0019262">
    <property type="term" value="P:N-acetylneuraminate catabolic process"/>
    <property type="evidence" value="ECO:0007669"/>
    <property type="project" value="TreeGrafter"/>
</dbReference>
<gene>
    <name evidence="1" type="ORF">METZ01_LOCUS145139</name>
</gene>
<organism evidence="1">
    <name type="scientific">marine metagenome</name>
    <dbReference type="NCBI Taxonomy" id="408172"/>
    <lineage>
        <taxon>unclassified sequences</taxon>
        <taxon>metagenomes</taxon>
        <taxon>ecological metagenomes</taxon>
    </lineage>
</organism>
<proteinExistence type="predicted"/>
<dbReference type="EMBL" id="UINC01022511">
    <property type="protein sequence ID" value="SVA92285.1"/>
    <property type="molecule type" value="Genomic_DNA"/>
</dbReference>
<evidence type="ECO:0000313" key="1">
    <source>
        <dbReference type="EMBL" id="SVA92285.1"/>
    </source>
</evidence>
<name>A0A381ZSM9_9ZZZZ</name>
<dbReference type="Pfam" id="PF00701">
    <property type="entry name" value="DHDPS"/>
    <property type="match status" value="1"/>
</dbReference>
<feature type="non-terminal residue" evidence="1">
    <location>
        <position position="175"/>
    </location>
</feature>
<protein>
    <recommendedName>
        <fullName evidence="2">Dihydrodipicolinate synthase family protein</fullName>
    </recommendedName>
</protein>
<sequence>MSKIKGIYAATLSILNEDLSLNVQKTVFHAESIIKQGCHGVAFFGSTGQAQLIPVSEKINLLNSISTNKNKDKFIIGTGLNSLVETINLMKVATSLNFKKFLIMPPAYYKYGDKEVISFYTKIAEKVPDAEIILYNFEKLSGYKFSINCVEELAKKFPKQIVGVKDSSYNLFENL</sequence>
<dbReference type="GO" id="GO:0005829">
    <property type="term" value="C:cytosol"/>
    <property type="evidence" value="ECO:0007669"/>
    <property type="project" value="TreeGrafter"/>
</dbReference>
<evidence type="ECO:0008006" key="2">
    <source>
        <dbReference type="Google" id="ProtNLM"/>
    </source>
</evidence>
<dbReference type="PANTHER" id="PTHR42849">
    <property type="entry name" value="N-ACETYLNEURAMINATE LYASE"/>
    <property type="match status" value="1"/>
</dbReference>
<dbReference type="CDD" id="cd00408">
    <property type="entry name" value="DHDPS-like"/>
    <property type="match status" value="1"/>
</dbReference>
<dbReference type="GO" id="GO:0008747">
    <property type="term" value="F:N-acetylneuraminate lyase activity"/>
    <property type="evidence" value="ECO:0007669"/>
    <property type="project" value="TreeGrafter"/>
</dbReference>
<dbReference type="InterPro" id="IPR002220">
    <property type="entry name" value="DapA-like"/>
</dbReference>
<reference evidence="1" key="1">
    <citation type="submission" date="2018-05" db="EMBL/GenBank/DDBJ databases">
        <authorList>
            <person name="Lanie J.A."/>
            <person name="Ng W.-L."/>
            <person name="Kazmierczak K.M."/>
            <person name="Andrzejewski T.M."/>
            <person name="Davidsen T.M."/>
            <person name="Wayne K.J."/>
            <person name="Tettelin H."/>
            <person name="Glass J.I."/>
            <person name="Rusch D."/>
            <person name="Podicherti R."/>
            <person name="Tsui H.-C.T."/>
            <person name="Winkler M.E."/>
        </authorList>
    </citation>
    <scope>NUCLEOTIDE SEQUENCE</scope>
</reference>
<dbReference type="AlphaFoldDB" id="A0A381ZSM9"/>
<dbReference type="InterPro" id="IPR013785">
    <property type="entry name" value="Aldolase_TIM"/>
</dbReference>
<dbReference type="Gene3D" id="3.20.20.70">
    <property type="entry name" value="Aldolase class I"/>
    <property type="match status" value="1"/>
</dbReference>
<dbReference type="PRINTS" id="PR00146">
    <property type="entry name" value="DHPICSNTHASE"/>
</dbReference>
<accession>A0A381ZSM9</accession>
<dbReference type="SUPFAM" id="SSF51569">
    <property type="entry name" value="Aldolase"/>
    <property type="match status" value="1"/>
</dbReference>
<dbReference type="PANTHER" id="PTHR42849:SF1">
    <property type="entry name" value="N-ACETYLNEURAMINATE LYASE"/>
    <property type="match status" value="1"/>
</dbReference>